<protein>
    <submittedName>
        <fullName evidence="1">Uncharacterized protein</fullName>
    </submittedName>
</protein>
<proteinExistence type="predicted"/>
<name>A0A4C1YIX3_EUMVA</name>
<gene>
    <name evidence="1" type="ORF">EVAR_44850_1</name>
</gene>
<organism evidence="1 2">
    <name type="scientific">Eumeta variegata</name>
    <name type="common">Bagworm moth</name>
    <name type="synonym">Eumeta japonica</name>
    <dbReference type="NCBI Taxonomy" id="151549"/>
    <lineage>
        <taxon>Eukaryota</taxon>
        <taxon>Metazoa</taxon>
        <taxon>Ecdysozoa</taxon>
        <taxon>Arthropoda</taxon>
        <taxon>Hexapoda</taxon>
        <taxon>Insecta</taxon>
        <taxon>Pterygota</taxon>
        <taxon>Neoptera</taxon>
        <taxon>Endopterygota</taxon>
        <taxon>Lepidoptera</taxon>
        <taxon>Glossata</taxon>
        <taxon>Ditrysia</taxon>
        <taxon>Tineoidea</taxon>
        <taxon>Psychidae</taxon>
        <taxon>Oiketicinae</taxon>
        <taxon>Eumeta</taxon>
    </lineage>
</organism>
<dbReference type="Proteomes" id="UP000299102">
    <property type="component" value="Unassembled WGS sequence"/>
</dbReference>
<dbReference type="EMBL" id="BGZK01001274">
    <property type="protein sequence ID" value="GBP76068.1"/>
    <property type="molecule type" value="Genomic_DNA"/>
</dbReference>
<comment type="caution">
    <text evidence="1">The sequence shown here is derived from an EMBL/GenBank/DDBJ whole genome shotgun (WGS) entry which is preliminary data.</text>
</comment>
<evidence type="ECO:0000313" key="2">
    <source>
        <dbReference type="Proteomes" id="UP000299102"/>
    </source>
</evidence>
<reference evidence="1 2" key="1">
    <citation type="journal article" date="2019" name="Commun. Biol.">
        <title>The bagworm genome reveals a unique fibroin gene that provides high tensile strength.</title>
        <authorList>
            <person name="Kono N."/>
            <person name="Nakamura H."/>
            <person name="Ohtoshi R."/>
            <person name="Tomita M."/>
            <person name="Numata K."/>
            <person name="Arakawa K."/>
        </authorList>
    </citation>
    <scope>NUCLEOTIDE SEQUENCE [LARGE SCALE GENOMIC DNA]</scope>
</reference>
<dbReference type="AlphaFoldDB" id="A0A4C1YIX3"/>
<evidence type="ECO:0000313" key="1">
    <source>
        <dbReference type="EMBL" id="GBP76068.1"/>
    </source>
</evidence>
<keyword evidence="2" id="KW-1185">Reference proteome</keyword>
<accession>A0A4C1YIX3</accession>
<sequence>MALPSWEFPIRVSKNRSFGGAAMAAEAVGGLNVAMGPADGERRRGLTAPAGRRAARGSKNASFLGLYGTYWQLPSGVILQMKLLYVYLAHVERHR</sequence>